<protein>
    <recommendedName>
        <fullName evidence="3">Ant venom allergen Sol i 2/4 domain-containing protein</fullName>
    </recommendedName>
</protein>
<sequence length="134" mass="15302">MKYLLLVACLLTISFAIDPAKVKKFYDMVDICVQENTPGVPKKSPLNIEEYTPDMVLCLLHKHEMIDEQGLIKRRKLIEYNDYLISDETKSRQAKEMGSMCLKQANQSPGSNNEKTMAFIKCATPVIDLFDKPQ</sequence>
<dbReference type="EMBL" id="OZ034834">
    <property type="protein sequence ID" value="CAL1676512.1"/>
    <property type="molecule type" value="Genomic_DNA"/>
</dbReference>
<keyword evidence="2" id="KW-0732">Signal</keyword>
<evidence type="ECO:0000313" key="5">
    <source>
        <dbReference type="Proteomes" id="UP001497644"/>
    </source>
</evidence>
<dbReference type="Gene3D" id="1.10.238.190">
    <property type="match status" value="1"/>
</dbReference>
<accession>A0AAV2N9B4</accession>
<proteinExistence type="inferred from homology"/>
<evidence type="ECO:0000256" key="2">
    <source>
        <dbReference type="SAM" id="SignalP"/>
    </source>
</evidence>
<reference evidence="4" key="1">
    <citation type="submission" date="2024-04" db="EMBL/GenBank/DDBJ databases">
        <authorList>
            <consortium name="Molecular Ecology Group"/>
        </authorList>
    </citation>
    <scope>NUCLEOTIDE SEQUENCE</scope>
</reference>
<feature type="domain" description="Ant venom allergen Sol i 2/4" evidence="3">
    <location>
        <begin position="49"/>
        <end position="126"/>
    </location>
</feature>
<evidence type="ECO:0000259" key="3">
    <source>
        <dbReference type="Pfam" id="PF22750"/>
    </source>
</evidence>
<dbReference type="InterPro" id="IPR036728">
    <property type="entry name" value="PBP_GOBP_sf"/>
</dbReference>
<evidence type="ECO:0000256" key="1">
    <source>
        <dbReference type="ARBA" id="ARBA00009932"/>
    </source>
</evidence>
<name>A0AAV2N9B4_9HYME</name>
<gene>
    <name evidence="4" type="ORF">LPLAT_LOCUS2689</name>
</gene>
<dbReference type="GO" id="GO:0005549">
    <property type="term" value="F:odorant binding"/>
    <property type="evidence" value="ECO:0007669"/>
    <property type="project" value="InterPro"/>
</dbReference>
<dbReference type="Pfam" id="PF22750">
    <property type="entry name" value="Sol_i_2"/>
    <property type="match status" value="1"/>
</dbReference>
<keyword evidence="5" id="KW-1185">Reference proteome</keyword>
<dbReference type="SUPFAM" id="SSF47565">
    <property type="entry name" value="Insect pheromone/odorant-binding proteins"/>
    <property type="match status" value="1"/>
</dbReference>
<comment type="similarity">
    <text evidence="1">Belongs to the ant venom allergen 2/4 family.</text>
</comment>
<dbReference type="AlphaFoldDB" id="A0AAV2N9B4"/>
<feature type="signal peptide" evidence="2">
    <location>
        <begin position="1"/>
        <end position="16"/>
    </location>
</feature>
<organism evidence="4 5">
    <name type="scientific">Lasius platythorax</name>
    <dbReference type="NCBI Taxonomy" id="488582"/>
    <lineage>
        <taxon>Eukaryota</taxon>
        <taxon>Metazoa</taxon>
        <taxon>Ecdysozoa</taxon>
        <taxon>Arthropoda</taxon>
        <taxon>Hexapoda</taxon>
        <taxon>Insecta</taxon>
        <taxon>Pterygota</taxon>
        <taxon>Neoptera</taxon>
        <taxon>Endopterygota</taxon>
        <taxon>Hymenoptera</taxon>
        <taxon>Apocrita</taxon>
        <taxon>Aculeata</taxon>
        <taxon>Formicoidea</taxon>
        <taxon>Formicidae</taxon>
        <taxon>Formicinae</taxon>
        <taxon>Lasius</taxon>
        <taxon>Lasius</taxon>
    </lineage>
</organism>
<dbReference type="Proteomes" id="UP001497644">
    <property type="component" value="Chromosome 11"/>
</dbReference>
<dbReference type="InterPro" id="IPR055216">
    <property type="entry name" value="Sol_i_2/4"/>
</dbReference>
<feature type="chain" id="PRO_5043943153" description="Ant venom allergen Sol i 2/4 domain-containing protein" evidence="2">
    <location>
        <begin position="17"/>
        <end position="134"/>
    </location>
</feature>
<dbReference type="InterPro" id="IPR038211">
    <property type="entry name" value="Ant_venon_allerg_soli_2/4_sf"/>
</dbReference>
<evidence type="ECO:0000313" key="4">
    <source>
        <dbReference type="EMBL" id="CAL1676512.1"/>
    </source>
</evidence>